<reference evidence="1 2" key="2">
    <citation type="submission" date="2009-02" db="EMBL/GenBank/DDBJ databases">
        <title>Draft genome sequence of Holdemania filiformis DSM 12042.</title>
        <authorList>
            <person name="Sudarsanam P."/>
            <person name="Ley R."/>
            <person name="Guruge J."/>
            <person name="Turnbaugh P.J."/>
            <person name="Mahowald M."/>
            <person name="Liep D."/>
            <person name="Gordon J."/>
        </authorList>
    </citation>
    <scope>NUCLEOTIDE SEQUENCE [LARGE SCALE GENOMIC DNA]</scope>
    <source>
        <strain evidence="1 2">DSM 12042</strain>
    </source>
</reference>
<evidence type="ECO:0000313" key="2">
    <source>
        <dbReference type="Proteomes" id="UP000005950"/>
    </source>
</evidence>
<protein>
    <submittedName>
        <fullName evidence="1">Uncharacterized protein</fullName>
    </submittedName>
</protein>
<dbReference type="EMBL" id="ACCF01000017">
    <property type="protein sequence ID" value="EEF69491.1"/>
    <property type="molecule type" value="Genomic_DNA"/>
</dbReference>
<gene>
    <name evidence="1" type="ORF">HOLDEFILI_00326</name>
</gene>
<dbReference type="STRING" id="545696.HOLDEFILI_00326"/>
<evidence type="ECO:0000313" key="1">
    <source>
        <dbReference type="EMBL" id="EEF69491.1"/>
    </source>
</evidence>
<dbReference type="Proteomes" id="UP000005950">
    <property type="component" value="Unassembled WGS sequence"/>
</dbReference>
<reference evidence="1 2" key="1">
    <citation type="submission" date="2008-12" db="EMBL/GenBank/DDBJ databases">
        <authorList>
            <person name="Fulton L."/>
            <person name="Clifton S."/>
            <person name="Fulton B."/>
            <person name="Xu J."/>
            <person name="Minx P."/>
            <person name="Pepin K.H."/>
            <person name="Johnson M."/>
            <person name="Bhonagiri V."/>
            <person name="Nash W.E."/>
            <person name="Mardis E.R."/>
            <person name="Wilson R.K."/>
        </authorList>
    </citation>
    <scope>NUCLEOTIDE SEQUENCE [LARGE SCALE GENOMIC DNA]</scope>
    <source>
        <strain evidence="1 2">DSM 12042</strain>
    </source>
</reference>
<dbReference type="AlphaFoldDB" id="B9Y3F1"/>
<organism evidence="1 2">
    <name type="scientific">Holdemania filiformis DSM 12042</name>
    <dbReference type="NCBI Taxonomy" id="545696"/>
    <lineage>
        <taxon>Bacteria</taxon>
        <taxon>Bacillati</taxon>
        <taxon>Bacillota</taxon>
        <taxon>Erysipelotrichia</taxon>
        <taxon>Erysipelotrichales</taxon>
        <taxon>Erysipelotrichaceae</taxon>
        <taxon>Holdemania</taxon>
    </lineage>
</organism>
<dbReference type="HOGENOM" id="CLU_3290779_0_0_9"/>
<comment type="caution">
    <text evidence="1">The sequence shown here is derived from an EMBL/GenBank/DDBJ whole genome shotgun (WGS) entry which is preliminary data.</text>
</comment>
<name>B9Y3F1_9FIRM</name>
<sequence>MQPGKRLRTGVKALRSFLVIKLKGILYLEFRLLWYYEAVE</sequence>
<proteinExistence type="predicted"/>
<accession>B9Y3F1</accession>